<dbReference type="KEGG" id="mpl:Mpal_2281"/>
<organism evidence="2 3">
    <name type="scientific">Methanosphaerula palustris (strain ATCC BAA-1556 / DSM 19958 / E1-9c)</name>
    <dbReference type="NCBI Taxonomy" id="521011"/>
    <lineage>
        <taxon>Archaea</taxon>
        <taxon>Methanobacteriati</taxon>
        <taxon>Methanobacteriota</taxon>
        <taxon>Stenosarchaea group</taxon>
        <taxon>Methanomicrobia</taxon>
        <taxon>Methanomicrobiales</taxon>
        <taxon>Methanoregulaceae</taxon>
        <taxon>Methanosphaerula</taxon>
    </lineage>
</organism>
<dbReference type="STRING" id="521011.Mpal_2281"/>
<evidence type="ECO:0000256" key="1">
    <source>
        <dbReference type="SAM" id="Phobius"/>
    </source>
</evidence>
<keyword evidence="1" id="KW-1133">Transmembrane helix</keyword>
<keyword evidence="1" id="KW-0472">Membrane</keyword>
<accession>B8GE67</accession>
<proteinExistence type="predicted"/>
<name>B8GE67_METPE</name>
<dbReference type="AlphaFoldDB" id="B8GE67"/>
<evidence type="ECO:0000313" key="2">
    <source>
        <dbReference type="EMBL" id="ACL17568.1"/>
    </source>
</evidence>
<feature type="transmembrane region" description="Helical" evidence="1">
    <location>
        <begin position="86"/>
        <end position="106"/>
    </location>
</feature>
<dbReference type="eggNOG" id="arCOG01917">
    <property type="taxonomic scope" value="Archaea"/>
</dbReference>
<reference evidence="2 3" key="1">
    <citation type="journal article" date="2015" name="Genome Announc.">
        <title>Complete Genome Sequence of Methanosphaerula palustris E1-9CT, a Hydrogenotrophic Methanogen Isolated from a Minerotrophic Fen Peatland.</title>
        <authorList>
            <person name="Cadillo-Quiroz H."/>
            <person name="Browne P."/>
            <person name="Kyrpides N."/>
            <person name="Woyke T."/>
            <person name="Goodwin L."/>
            <person name="Detter C."/>
            <person name="Yavitt J.B."/>
            <person name="Zinder S.H."/>
        </authorList>
    </citation>
    <scope>NUCLEOTIDE SEQUENCE [LARGE SCALE GENOMIC DNA]</scope>
    <source>
        <strain evidence="3">ATCC BAA-1556 / DSM 19958 / E1-9c</strain>
    </source>
</reference>
<evidence type="ECO:0008006" key="4">
    <source>
        <dbReference type="Google" id="ProtNLM"/>
    </source>
</evidence>
<evidence type="ECO:0000313" key="3">
    <source>
        <dbReference type="Proteomes" id="UP000002457"/>
    </source>
</evidence>
<gene>
    <name evidence="2" type="ordered locus">Mpal_2281</name>
</gene>
<dbReference type="HOGENOM" id="CLU_1025324_0_0_2"/>
<protein>
    <recommendedName>
        <fullName evidence="4">DZANK-type domain-containing protein</fullName>
    </recommendedName>
</protein>
<dbReference type="Proteomes" id="UP000002457">
    <property type="component" value="Chromosome"/>
</dbReference>
<dbReference type="EMBL" id="CP001338">
    <property type="protein sequence ID" value="ACL17568.1"/>
    <property type="molecule type" value="Genomic_DNA"/>
</dbReference>
<keyword evidence="1" id="KW-0812">Transmembrane</keyword>
<keyword evidence="3" id="KW-1185">Reference proteome</keyword>
<sequence length="267" mass="29217">MRRCTHCNMEIQPDVTICPYCFNAVEATKRCVHCGTPIRQGDRTCRFCNAIIPTRRIPDNPMAVLLATAKDPIAERERHPIRSNPFLAVYLLIVVVIASFLLWQVYIHLGPGQTRMELEGVLKEVSGTIPAPGENLTGSEAAAVTAWSSLNKTGVPVRIRFGSLVGMVQNLTATDRAWVMAEVEPGHWIAGDPVTGQIMEMIDHPLYYRGWDYTSPTSAQESLARLTRYQTVTAAIAAGTATTAELHEQSLLASDLARESGNLTVAG</sequence>